<comment type="caution">
    <text evidence="1">The sequence shown here is derived from an EMBL/GenBank/DDBJ whole genome shotgun (WGS) entry which is preliminary data.</text>
</comment>
<name>A0AAD1UC56_EUPCR</name>
<accession>A0AAD1UC56</accession>
<dbReference type="EMBL" id="CAMPGE010003571">
    <property type="protein sequence ID" value="CAI2362408.1"/>
    <property type="molecule type" value="Genomic_DNA"/>
</dbReference>
<dbReference type="AlphaFoldDB" id="A0AAD1UC56"/>
<dbReference type="Proteomes" id="UP001295684">
    <property type="component" value="Unassembled WGS sequence"/>
</dbReference>
<proteinExistence type="predicted"/>
<evidence type="ECO:0000313" key="1">
    <source>
        <dbReference type="EMBL" id="CAI2362408.1"/>
    </source>
</evidence>
<sequence length="410" mass="48299">MDKKEQFSIFECGKNSNPFIHPFSGSYELIDKYRIREETFAPKILNNYGVVEHSYPQYNNEEIMCSFEKLSGKAFQEQINLNEKISEKDYQAQLNKASPTNANMGEAFDPLEFFCESEKEYENFGNNTKPCLTNKDFQSIPDLQQVIEPDLPPIPIIRFGKEESPAKLDTKKNVRMDHKEETKDYLVSKHQEAIILKFSESNESEKSSKFLQEPAQEKKRTLNLSKVQEGQEAQKDDFEWNNFLVRRACFRGLSEFYKKRFSKINISWQRRRVNKKKKTPMHELIKEFARNEFGKFVDTLGLEEWTEFRNTLYSVLFSHRYKKTDDFLEGVNFSVIRGVLYSYTTELRVELMSNPFFSIMMLKFLEKGKSNFLKEKLKGKPVLYSEEVNSELDSLEEEARGILSNFKFIE</sequence>
<organism evidence="1 2">
    <name type="scientific">Euplotes crassus</name>
    <dbReference type="NCBI Taxonomy" id="5936"/>
    <lineage>
        <taxon>Eukaryota</taxon>
        <taxon>Sar</taxon>
        <taxon>Alveolata</taxon>
        <taxon>Ciliophora</taxon>
        <taxon>Intramacronucleata</taxon>
        <taxon>Spirotrichea</taxon>
        <taxon>Hypotrichia</taxon>
        <taxon>Euplotida</taxon>
        <taxon>Euplotidae</taxon>
        <taxon>Moneuplotes</taxon>
    </lineage>
</organism>
<gene>
    <name evidence="1" type="ORF">ECRASSUSDP1_LOCUS3731</name>
</gene>
<protein>
    <submittedName>
        <fullName evidence="1">Uncharacterized protein</fullName>
    </submittedName>
</protein>
<reference evidence="1" key="1">
    <citation type="submission" date="2023-07" db="EMBL/GenBank/DDBJ databases">
        <authorList>
            <consortium name="AG Swart"/>
            <person name="Singh M."/>
            <person name="Singh A."/>
            <person name="Seah K."/>
            <person name="Emmerich C."/>
        </authorList>
    </citation>
    <scope>NUCLEOTIDE SEQUENCE</scope>
    <source>
        <strain evidence="1">DP1</strain>
    </source>
</reference>
<keyword evidence="2" id="KW-1185">Reference proteome</keyword>
<evidence type="ECO:0000313" key="2">
    <source>
        <dbReference type="Proteomes" id="UP001295684"/>
    </source>
</evidence>